<comment type="caution">
    <text evidence="2">The sequence shown here is derived from an EMBL/GenBank/DDBJ whole genome shotgun (WGS) entry which is preliminary data.</text>
</comment>
<evidence type="ECO:0000256" key="1">
    <source>
        <dbReference type="SAM" id="MobiDB-lite"/>
    </source>
</evidence>
<dbReference type="EMBL" id="VSRR010000364">
    <property type="protein sequence ID" value="MPC14590.1"/>
    <property type="molecule type" value="Genomic_DNA"/>
</dbReference>
<gene>
    <name evidence="2" type="ORF">E2C01_007358</name>
</gene>
<reference evidence="2 3" key="1">
    <citation type="submission" date="2019-05" db="EMBL/GenBank/DDBJ databases">
        <title>Another draft genome of Portunus trituberculatus and its Hox gene families provides insights of decapod evolution.</title>
        <authorList>
            <person name="Jeong J.-H."/>
            <person name="Song I."/>
            <person name="Kim S."/>
            <person name="Choi T."/>
            <person name="Kim D."/>
            <person name="Ryu S."/>
            <person name="Kim W."/>
        </authorList>
    </citation>
    <scope>NUCLEOTIDE SEQUENCE [LARGE SCALE GENOMIC DNA]</scope>
    <source>
        <tissue evidence="2">Muscle</tissue>
    </source>
</reference>
<feature type="region of interest" description="Disordered" evidence="1">
    <location>
        <begin position="1"/>
        <end position="21"/>
    </location>
</feature>
<sequence length="86" mass="9155">MQDAPAPTHSSDTSPGTPSPCHALYCGPAAPSHRPLPVLDHRGQACFRSSWCGRSAPSGTRSSPQTPSGPRHTPGFCRLHREVKDL</sequence>
<dbReference type="AlphaFoldDB" id="A0A5B7CYT1"/>
<evidence type="ECO:0000313" key="3">
    <source>
        <dbReference type="Proteomes" id="UP000324222"/>
    </source>
</evidence>
<proteinExistence type="predicted"/>
<accession>A0A5B7CYT1</accession>
<keyword evidence="3" id="KW-1185">Reference proteome</keyword>
<evidence type="ECO:0000313" key="2">
    <source>
        <dbReference type="EMBL" id="MPC14590.1"/>
    </source>
</evidence>
<protein>
    <submittedName>
        <fullName evidence="2">Uncharacterized protein</fullName>
    </submittedName>
</protein>
<organism evidence="2 3">
    <name type="scientific">Portunus trituberculatus</name>
    <name type="common">Swimming crab</name>
    <name type="synonym">Neptunus trituberculatus</name>
    <dbReference type="NCBI Taxonomy" id="210409"/>
    <lineage>
        <taxon>Eukaryota</taxon>
        <taxon>Metazoa</taxon>
        <taxon>Ecdysozoa</taxon>
        <taxon>Arthropoda</taxon>
        <taxon>Crustacea</taxon>
        <taxon>Multicrustacea</taxon>
        <taxon>Malacostraca</taxon>
        <taxon>Eumalacostraca</taxon>
        <taxon>Eucarida</taxon>
        <taxon>Decapoda</taxon>
        <taxon>Pleocyemata</taxon>
        <taxon>Brachyura</taxon>
        <taxon>Eubrachyura</taxon>
        <taxon>Portunoidea</taxon>
        <taxon>Portunidae</taxon>
        <taxon>Portuninae</taxon>
        <taxon>Portunus</taxon>
    </lineage>
</organism>
<feature type="region of interest" description="Disordered" evidence="1">
    <location>
        <begin position="51"/>
        <end position="86"/>
    </location>
</feature>
<dbReference type="Proteomes" id="UP000324222">
    <property type="component" value="Unassembled WGS sequence"/>
</dbReference>
<feature type="compositionally biased region" description="Polar residues" evidence="1">
    <location>
        <begin position="57"/>
        <end position="68"/>
    </location>
</feature>
<name>A0A5B7CYT1_PORTR</name>